<dbReference type="EMBL" id="CP111027">
    <property type="protein sequence ID" value="WAR29115.1"/>
    <property type="molecule type" value="Genomic_DNA"/>
</dbReference>
<keyword evidence="2" id="KW-1185">Reference proteome</keyword>
<proteinExistence type="predicted"/>
<reference evidence="1" key="1">
    <citation type="submission" date="2022-11" db="EMBL/GenBank/DDBJ databases">
        <title>Centuries of genome instability and evolution in soft-shell clam transmissible cancer (bioRxiv).</title>
        <authorList>
            <person name="Hart S.F.M."/>
            <person name="Yonemitsu M.A."/>
            <person name="Giersch R.M."/>
            <person name="Beal B.F."/>
            <person name="Arriagada G."/>
            <person name="Davis B.W."/>
            <person name="Ostrander E.A."/>
            <person name="Goff S.P."/>
            <person name="Metzger M.J."/>
        </authorList>
    </citation>
    <scope>NUCLEOTIDE SEQUENCE</scope>
    <source>
        <strain evidence="1">MELC-2E11</strain>
        <tissue evidence="1">Siphon/mantle</tissue>
    </source>
</reference>
<organism evidence="1 2">
    <name type="scientific">Mya arenaria</name>
    <name type="common">Soft-shell clam</name>
    <dbReference type="NCBI Taxonomy" id="6604"/>
    <lineage>
        <taxon>Eukaryota</taxon>
        <taxon>Metazoa</taxon>
        <taxon>Spiralia</taxon>
        <taxon>Lophotrochozoa</taxon>
        <taxon>Mollusca</taxon>
        <taxon>Bivalvia</taxon>
        <taxon>Autobranchia</taxon>
        <taxon>Heteroconchia</taxon>
        <taxon>Euheterodonta</taxon>
        <taxon>Imparidentia</taxon>
        <taxon>Neoheterodontei</taxon>
        <taxon>Myida</taxon>
        <taxon>Myoidea</taxon>
        <taxon>Myidae</taxon>
        <taxon>Mya</taxon>
    </lineage>
</organism>
<evidence type="ECO:0000313" key="2">
    <source>
        <dbReference type="Proteomes" id="UP001164746"/>
    </source>
</evidence>
<evidence type="ECO:0000313" key="1">
    <source>
        <dbReference type="EMBL" id="WAR29115.1"/>
    </source>
</evidence>
<protein>
    <submittedName>
        <fullName evidence="1">Uncharacterized protein</fullName>
    </submittedName>
</protein>
<dbReference type="Proteomes" id="UP001164746">
    <property type="component" value="Chromosome 16"/>
</dbReference>
<name>A0ABY7G4N2_MYAAR</name>
<gene>
    <name evidence="1" type="ORF">MAR_002683</name>
</gene>
<accession>A0ABY7G4N2</accession>
<sequence length="82" mass="9233">MLLIAKKKTDTGRTTENAAKLHYLHISTMVVVARITVTQNQQLLRDHKINSKNSMILGAKASLIQVTTMMSIKQKQKMKVLV</sequence>